<dbReference type="OrthoDB" id="121932at2759"/>
<dbReference type="Pfam" id="PF16065">
    <property type="entry name" value="DUF4807"/>
    <property type="match status" value="1"/>
</dbReference>
<dbReference type="FunCoup" id="R7UCG6">
    <property type="interactions" value="39"/>
</dbReference>
<dbReference type="PANTHER" id="PTHR36693">
    <property type="entry name" value="GH02722P"/>
    <property type="match status" value="1"/>
</dbReference>
<accession>R7UCG6</accession>
<dbReference type="EMBL" id="AMQN01009242">
    <property type="status" value="NOT_ANNOTATED_CDS"/>
    <property type="molecule type" value="Genomic_DNA"/>
</dbReference>
<organism evidence="1">
    <name type="scientific">Capitella teleta</name>
    <name type="common">Polychaete worm</name>
    <dbReference type="NCBI Taxonomy" id="283909"/>
    <lineage>
        <taxon>Eukaryota</taxon>
        <taxon>Metazoa</taxon>
        <taxon>Spiralia</taxon>
        <taxon>Lophotrochozoa</taxon>
        <taxon>Annelida</taxon>
        <taxon>Polychaeta</taxon>
        <taxon>Sedentaria</taxon>
        <taxon>Scolecida</taxon>
        <taxon>Capitellidae</taxon>
        <taxon>Capitella</taxon>
    </lineage>
</organism>
<name>R7UCG6_CAPTE</name>
<keyword evidence="3" id="KW-1185">Reference proteome</keyword>
<dbReference type="Proteomes" id="UP000014760">
    <property type="component" value="Unassembled WGS sequence"/>
</dbReference>
<dbReference type="AlphaFoldDB" id="R7UCG6"/>
<proteinExistence type="predicted"/>
<reference evidence="1 3" key="2">
    <citation type="journal article" date="2013" name="Nature">
        <title>Insights into bilaterian evolution from three spiralian genomes.</title>
        <authorList>
            <person name="Simakov O."/>
            <person name="Marletaz F."/>
            <person name="Cho S.J."/>
            <person name="Edsinger-Gonzales E."/>
            <person name="Havlak P."/>
            <person name="Hellsten U."/>
            <person name="Kuo D.H."/>
            <person name="Larsson T."/>
            <person name="Lv J."/>
            <person name="Arendt D."/>
            <person name="Savage R."/>
            <person name="Osoegawa K."/>
            <person name="de Jong P."/>
            <person name="Grimwood J."/>
            <person name="Chapman J.A."/>
            <person name="Shapiro H."/>
            <person name="Aerts A."/>
            <person name="Otillar R.P."/>
            <person name="Terry A.Y."/>
            <person name="Boore J.L."/>
            <person name="Grigoriev I.V."/>
            <person name="Lindberg D.R."/>
            <person name="Seaver E.C."/>
            <person name="Weisblat D.A."/>
            <person name="Putnam N.H."/>
            <person name="Rokhsar D.S."/>
        </authorList>
    </citation>
    <scope>NUCLEOTIDE SEQUENCE</scope>
    <source>
        <strain evidence="1 3">I ESC-2004</strain>
    </source>
</reference>
<reference evidence="2" key="3">
    <citation type="submission" date="2015-06" db="UniProtKB">
        <authorList>
            <consortium name="EnsemblMetazoa"/>
        </authorList>
    </citation>
    <scope>IDENTIFICATION</scope>
</reference>
<reference evidence="3" key="1">
    <citation type="submission" date="2012-12" db="EMBL/GenBank/DDBJ databases">
        <authorList>
            <person name="Hellsten U."/>
            <person name="Grimwood J."/>
            <person name="Chapman J.A."/>
            <person name="Shapiro H."/>
            <person name="Aerts A."/>
            <person name="Otillar R.P."/>
            <person name="Terry A.Y."/>
            <person name="Boore J.L."/>
            <person name="Simakov O."/>
            <person name="Marletaz F."/>
            <person name="Cho S.-J."/>
            <person name="Edsinger-Gonzales E."/>
            <person name="Havlak P."/>
            <person name="Kuo D.-H."/>
            <person name="Larsson T."/>
            <person name="Lv J."/>
            <person name="Arendt D."/>
            <person name="Savage R."/>
            <person name="Osoegawa K."/>
            <person name="de Jong P."/>
            <person name="Lindberg D.R."/>
            <person name="Seaver E.C."/>
            <person name="Weisblat D.A."/>
            <person name="Putnam N.H."/>
            <person name="Grigoriev I.V."/>
            <person name="Rokhsar D.S."/>
        </authorList>
    </citation>
    <scope>NUCLEOTIDE SEQUENCE</scope>
    <source>
        <strain evidence="3">I ESC-2004</strain>
    </source>
</reference>
<dbReference type="STRING" id="283909.R7UCG6"/>
<protein>
    <submittedName>
        <fullName evidence="1 2">Uncharacterized protein</fullName>
    </submittedName>
</protein>
<gene>
    <name evidence="1" type="ORF">CAPTEDRAFT_148849</name>
</gene>
<dbReference type="EMBL" id="AMQN01009241">
    <property type="status" value="NOT_ANNOTATED_CDS"/>
    <property type="molecule type" value="Genomic_DNA"/>
</dbReference>
<dbReference type="EnsemblMetazoa" id="CapteT148849">
    <property type="protein sequence ID" value="CapteP148849"/>
    <property type="gene ID" value="CapteG148849"/>
</dbReference>
<evidence type="ECO:0000313" key="3">
    <source>
        <dbReference type="Proteomes" id="UP000014760"/>
    </source>
</evidence>
<dbReference type="PANTHER" id="PTHR36693:SF1">
    <property type="entry name" value="GH02722P"/>
    <property type="match status" value="1"/>
</dbReference>
<dbReference type="HOGENOM" id="CLU_094355_0_0_1"/>
<dbReference type="InterPro" id="IPR032072">
    <property type="entry name" value="DUF4807"/>
</dbReference>
<dbReference type="OMA" id="AINGHYC"/>
<evidence type="ECO:0000313" key="1">
    <source>
        <dbReference type="EMBL" id="ELU01463.1"/>
    </source>
</evidence>
<dbReference type="EMBL" id="KB305006">
    <property type="protein sequence ID" value="ELU01463.1"/>
    <property type="molecule type" value="Genomic_DNA"/>
</dbReference>
<evidence type="ECO:0000313" key="2">
    <source>
        <dbReference type="EnsemblMetazoa" id="CapteP148849"/>
    </source>
</evidence>
<sequence length="212" mass="24785">MSQRVLVVLPSREILDFVEFKTCVFYDGIKPQGKLFLALAHPRFAFLLVQQLRVSQNFRSNFPIDFNLCLFLAWPQYLPIDYAWDYRIRCIIEKTAVLDDAMNWLNTLGGGYSALGDYSDSHSESAARIALRQWKIASELGNDPIVVRCYLYMSLSLMQRGYLRTSKYILRCQYYRAQHLPIVDRCLFAMCQGLWSRLKHLYLLRKISRSSS</sequence>